<dbReference type="AlphaFoldDB" id="K6V014"/>
<feature type="non-terminal residue" evidence="3">
    <location>
        <position position="267"/>
    </location>
</feature>
<dbReference type="InterPro" id="IPR029058">
    <property type="entry name" value="AB_hydrolase_fold"/>
</dbReference>
<organism evidence="3 4">
    <name type="scientific">Gordonia rhizosphera NBRC 16068</name>
    <dbReference type="NCBI Taxonomy" id="1108045"/>
    <lineage>
        <taxon>Bacteria</taxon>
        <taxon>Bacillati</taxon>
        <taxon>Actinomycetota</taxon>
        <taxon>Actinomycetes</taxon>
        <taxon>Mycobacteriales</taxon>
        <taxon>Gordoniaceae</taxon>
        <taxon>Gordonia</taxon>
    </lineage>
</organism>
<dbReference type="Gene3D" id="3.40.50.1820">
    <property type="entry name" value="alpha/beta hydrolase"/>
    <property type="match status" value="1"/>
</dbReference>
<accession>K6V014</accession>
<dbReference type="STRING" id="1108045.GORHZ_053_00010"/>
<feature type="region of interest" description="Disordered" evidence="1">
    <location>
        <begin position="37"/>
        <end position="60"/>
    </location>
</feature>
<dbReference type="EMBL" id="BAHC01000053">
    <property type="protein sequence ID" value="GAB89148.1"/>
    <property type="molecule type" value="Genomic_DNA"/>
</dbReference>
<reference evidence="3 4" key="1">
    <citation type="submission" date="2012-08" db="EMBL/GenBank/DDBJ databases">
        <title>Whole genome shotgun sequence of Gordonia rhizosphera NBRC 16068.</title>
        <authorList>
            <person name="Takarada H."/>
            <person name="Isaki S."/>
            <person name="Hosoyama A."/>
            <person name="Tsuchikane K."/>
            <person name="Katsumata H."/>
            <person name="Baba S."/>
            <person name="Ohji S."/>
            <person name="Yamazaki S."/>
            <person name="Fujita N."/>
        </authorList>
    </citation>
    <scope>NUCLEOTIDE SEQUENCE [LARGE SCALE GENOMIC DNA]</scope>
    <source>
        <strain evidence="3 4">NBRC 16068</strain>
    </source>
</reference>
<name>K6V014_9ACTN</name>
<keyword evidence="2" id="KW-0732">Signal</keyword>
<keyword evidence="4" id="KW-1185">Reference proteome</keyword>
<feature type="chain" id="PRO_5038367006" evidence="2">
    <location>
        <begin position="30"/>
        <end position="267"/>
    </location>
</feature>
<evidence type="ECO:0000256" key="1">
    <source>
        <dbReference type="SAM" id="MobiDB-lite"/>
    </source>
</evidence>
<proteinExistence type="predicted"/>
<dbReference type="eggNOG" id="COG0596">
    <property type="taxonomic scope" value="Bacteria"/>
</dbReference>
<evidence type="ECO:0000313" key="4">
    <source>
        <dbReference type="Proteomes" id="UP000008363"/>
    </source>
</evidence>
<sequence>MRPPPLRRARLGATLCAIVAVVVSGCAIGPDTGPDVVTGGGGGGAAPSSSSATPEPPMIEAPKTDLTWTECARATATRYGVTAPAGVTVECAELDTPIDPDRPTATTLTVALTRARVTDTPPDAAPVVLTAGTDVPSSRALLLLARGPGRSLLTQHPVVAVDRRGTPTSSPLDCMTRFERSAMATNGLAGNASMPQSERIDRLARAAASASDGCNETLSPNQLDFGVAFAAADLEALRIRWGVAHLALLGLGEGSDVVLAYAADYAG</sequence>
<dbReference type="SUPFAM" id="SSF53474">
    <property type="entry name" value="alpha/beta-Hydrolases"/>
    <property type="match status" value="1"/>
</dbReference>
<keyword evidence="3" id="KW-0378">Hydrolase</keyword>
<dbReference type="Proteomes" id="UP000008363">
    <property type="component" value="Unassembled WGS sequence"/>
</dbReference>
<dbReference type="GO" id="GO:0016787">
    <property type="term" value="F:hydrolase activity"/>
    <property type="evidence" value="ECO:0007669"/>
    <property type="project" value="UniProtKB-KW"/>
</dbReference>
<gene>
    <name evidence="3" type="ORF">GORHZ_053_00010</name>
</gene>
<protein>
    <submittedName>
        <fullName evidence="3">Putative hydrolase</fullName>
    </submittedName>
</protein>
<evidence type="ECO:0000256" key="2">
    <source>
        <dbReference type="SAM" id="SignalP"/>
    </source>
</evidence>
<dbReference type="PROSITE" id="PS51257">
    <property type="entry name" value="PROKAR_LIPOPROTEIN"/>
    <property type="match status" value="1"/>
</dbReference>
<comment type="caution">
    <text evidence="3">The sequence shown here is derived from an EMBL/GenBank/DDBJ whole genome shotgun (WGS) entry which is preliminary data.</text>
</comment>
<feature type="signal peptide" evidence="2">
    <location>
        <begin position="1"/>
        <end position="29"/>
    </location>
</feature>
<evidence type="ECO:0000313" key="3">
    <source>
        <dbReference type="EMBL" id="GAB89148.1"/>
    </source>
</evidence>